<evidence type="ECO:0008006" key="3">
    <source>
        <dbReference type="Google" id="ProtNLM"/>
    </source>
</evidence>
<protein>
    <recommendedName>
        <fullName evidence="3">LppX_LprAFG lipoprotein</fullName>
    </recommendedName>
</protein>
<gene>
    <name evidence="1" type="ORF">V1634_09550</name>
</gene>
<comment type="caution">
    <text evidence="1">The sequence shown here is derived from an EMBL/GenBank/DDBJ whole genome shotgun (WGS) entry which is preliminary data.</text>
</comment>
<dbReference type="PROSITE" id="PS51257">
    <property type="entry name" value="PROKAR_LIPOPROTEIN"/>
    <property type="match status" value="1"/>
</dbReference>
<dbReference type="EMBL" id="JAZGQL010000006">
    <property type="protein sequence ID" value="MEE6307067.1"/>
    <property type="molecule type" value="Genomic_DNA"/>
</dbReference>
<dbReference type="Gene3D" id="2.50.20.20">
    <property type="match status" value="1"/>
</dbReference>
<proteinExistence type="predicted"/>
<evidence type="ECO:0000313" key="1">
    <source>
        <dbReference type="EMBL" id="MEE6307067.1"/>
    </source>
</evidence>
<evidence type="ECO:0000313" key="2">
    <source>
        <dbReference type="Proteomes" id="UP001339911"/>
    </source>
</evidence>
<dbReference type="Proteomes" id="UP001339911">
    <property type="component" value="Unassembled WGS sequence"/>
</dbReference>
<dbReference type="RefSeq" id="WP_331207399.1">
    <property type="nucleotide sequence ID" value="NZ_JAZGQL010000006.1"/>
</dbReference>
<keyword evidence="2" id="KW-1185">Reference proteome</keyword>
<organism evidence="1 2">
    <name type="scientific">Plantactinospora veratri</name>
    <dbReference type="NCBI Taxonomy" id="1436122"/>
    <lineage>
        <taxon>Bacteria</taxon>
        <taxon>Bacillati</taxon>
        <taxon>Actinomycetota</taxon>
        <taxon>Actinomycetes</taxon>
        <taxon>Micromonosporales</taxon>
        <taxon>Micromonosporaceae</taxon>
        <taxon>Plantactinospora</taxon>
    </lineage>
</organism>
<accession>A0ABU7SBS5</accession>
<name>A0ABU7SBS5_9ACTN</name>
<reference evidence="1 2" key="1">
    <citation type="submission" date="2024-01" db="EMBL/GenBank/DDBJ databases">
        <title>Genome insights into Plantactinospora veratri sp. nov.</title>
        <authorList>
            <person name="Wang L."/>
        </authorList>
    </citation>
    <scope>NUCLEOTIDE SEQUENCE [LARGE SCALE GENOMIC DNA]</scope>
    <source>
        <strain evidence="1 2">NEAU-FHS4</strain>
    </source>
</reference>
<sequence length="268" mass="27892">MTRMHRGGAVLAAALVLVVLTGCQSLGGGGASGAAPAEPTAMRGATDAVKQARTLRATFKTRQSGGTIAGGTITGEAQVMAGSGMAVTWSYRTSTDSGEPRTVDGRLVAVDTAAYLTSSQWKLPAGKKWFSVPAGWRATLDQPIAPEWFVLVMSRLLDPLFLLDQGLPEATGLEATPAPGEPEGTTGYTVDWNFSLDTAGPQMAAWAKQVGEVIVLEVSLHLDGSGRPVRLKASSSTQLMLFDAEVTFASYGTPAEVTAPAPAQVEKI</sequence>